<dbReference type="SMART" id="SM00256">
    <property type="entry name" value="FBOX"/>
    <property type="match status" value="1"/>
</dbReference>
<proteinExistence type="predicted"/>
<dbReference type="Gene3D" id="1.20.1280.50">
    <property type="match status" value="1"/>
</dbReference>
<dbReference type="PROSITE" id="PS50181">
    <property type="entry name" value="FBOX"/>
    <property type="match status" value="1"/>
</dbReference>
<dbReference type="Proteomes" id="UP000282597">
    <property type="component" value="Chromosome"/>
</dbReference>
<evidence type="ECO:0000313" key="1">
    <source>
        <dbReference type="EMBL" id="BBE10227.1"/>
    </source>
</evidence>
<evidence type="ECO:0000313" key="2">
    <source>
        <dbReference type="Proteomes" id="UP000282597"/>
    </source>
</evidence>
<dbReference type="InterPro" id="IPR001810">
    <property type="entry name" value="F-box_dom"/>
</dbReference>
<dbReference type="RefSeq" id="WP_045364439.1">
    <property type="nucleotide sequence ID" value="NZ_AP018150.1"/>
</dbReference>
<dbReference type="Pfam" id="PF12937">
    <property type="entry name" value="F-box-like"/>
    <property type="match status" value="1"/>
</dbReference>
<accession>A0A2Z6EXT4</accession>
<gene>
    <name evidence="1" type="ORF">MCB1EB_2066</name>
</gene>
<dbReference type="EMBL" id="AP018150">
    <property type="protein sequence ID" value="BBE10227.1"/>
    <property type="molecule type" value="Genomic_DNA"/>
</dbReference>
<organism evidence="1 2">
    <name type="scientific">Mycoavidus cysteinexigens</name>
    <dbReference type="NCBI Taxonomy" id="1553431"/>
    <lineage>
        <taxon>Bacteria</taxon>
        <taxon>Pseudomonadati</taxon>
        <taxon>Pseudomonadota</taxon>
        <taxon>Betaproteobacteria</taxon>
        <taxon>Burkholderiales</taxon>
        <taxon>Burkholderiaceae</taxon>
        <taxon>Mycoavidus</taxon>
    </lineage>
</organism>
<keyword evidence="2" id="KW-1185">Reference proteome</keyword>
<dbReference type="InterPro" id="IPR036047">
    <property type="entry name" value="F-box-like_dom_sf"/>
</dbReference>
<reference evidence="1 2" key="1">
    <citation type="journal article" date="2018" name="Microbes Environ.">
        <title>Comparative Genomic Insights into Endofungal Lifestyles of Two Bacterial Endosymbionts, Mycoavidus cysteinexigens and Burkholderia rhizoxinica.</title>
        <authorList>
            <person name="Sharmin D."/>
            <person name="Guo Y."/>
            <person name="Nishizawa T."/>
            <person name="Ohshima S."/>
            <person name="Sato Y."/>
            <person name="Takashima Y."/>
            <person name="Narisawa K."/>
            <person name="Ohta H."/>
        </authorList>
    </citation>
    <scope>NUCLEOTIDE SEQUENCE [LARGE SCALE GENOMIC DNA]</scope>
    <source>
        <strain evidence="1 2">B1-EB</strain>
    </source>
</reference>
<dbReference type="SUPFAM" id="SSF81383">
    <property type="entry name" value="F-box domain"/>
    <property type="match status" value="1"/>
</dbReference>
<dbReference type="KEGG" id="mcys:MCB1EB_2066"/>
<name>A0A2Z6EXT4_9BURK</name>
<sequence length="296" mass="34755">MIINRVPNEILFKIIQHLPIKELSSIELVSKKFKAIVDDDLIWKNLIKQNYLSKNKDQAKNIFMNNFSARKFEYVQSDEKGDIFFIRLNNLPENQLIEEAISDSKIAEFILDNEYFYNKILLSENSGCMLTKIAISNPISAKTILNNPIFYRKILENNIASKNLFDILIHQPEAALIIFKTKELHQKITNQNYLILKLKEIALTQKEVAILIFSNEELYSKFFINSYSINDLRKIALTYYEDISVVINNKEELCKLLEITYDKVLQEICNRYGRRSLELAYKRELLKELRGSRIGR</sequence>
<dbReference type="AlphaFoldDB" id="A0A2Z6EXT4"/>
<protein>
    <submittedName>
        <fullName evidence="1">Uncharacterized protein</fullName>
    </submittedName>
</protein>